<dbReference type="EMBL" id="LMXB01000031">
    <property type="protein sequence ID" value="KUO20732.1"/>
    <property type="molecule type" value="Genomic_DNA"/>
</dbReference>
<dbReference type="AlphaFoldDB" id="A0A117S183"/>
<dbReference type="PROSITE" id="PS50943">
    <property type="entry name" value="HTH_CROC1"/>
    <property type="match status" value="1"/>
</dbReference>
<proteinExistence type="predicted"/>
<evidence type="ECO:0000313" key="3">
    <source>
        <dbReference type="Proteomes" id="UP000053260"/>
    </source>
</evidence>
<dbReference type="Gene3D" id="1.10.260.40">
    <property type="entry name" value="lambda repressor-like DNA-binding domains"/>
    <property type="match status" value="1"/>
</dbReference>
<dbReference type="RefSeq" id="WP_067019772.1">
    <property type="nucleotide sequence ID" value="NZ_KQ949080.1"/>
</dbReference>
<organism evidence="2 3">
    <name type="scientific">Streptomyces dysideae</name>
    <dbReference type="NCBI Taxonomy" id="909626"/>
    <lineage>
        <taxon>Bacteria</taxon>
        <taxon>Bacillati</taxon>
        <taxon>Actinomycetota</taxon>
        <taxon>Actinomycetes</taxon>
        <taxon>Kitasatosporales</taxon>
        <taxon>Streptomycetaceae</taxon>
        <taxon>Streptomyces</taxon>
    </lineage>
</organism>
<keyword evidence="3" id="KW-1185">Reference proteome</keyword>
<gene>
    <name evidence="2" type="ORF">AQJ91_12485</name>
</gene>
<dbReference type="Pfam" id="PF13560">
    <property type="entry name" value="HTH_31"/>
    <property type="match status" value="1"/>
</dbReference>
<dbReference type="SMART" id="SM00530">
    <property type="entry name" value="HTH_XRE"/>
    <property type="match status" value="1"/>
</dbReference>
<feature type="domain" description="HTH cro/C1-type" evidence="1">
    <location>
        <begin position="18"/>
        <end position="71"/>
    </location>
</feature>
<dbReference type="InterPro" id="IPR010982">
    <property type="entry name" value="Lambda_DNA-bd_dom_sf"/>
</dbReference>
<evidence type="ECO:0000259" key="1">
    <source>
        <dbReference type="PROSITE" id="PS50943"/>
    </source>
</evidence>
<dbReference type="Proteomes" id="UP000053260">
    <property type="component" value="Unassembled WGS sequence"/>
</dbReference>
<dbReference type="STRING" id="909626.AQJ91_12485"/>
<dbReference type="OrthoDB" id="3462393at2"/>
<dbReference type="SUPFAM" id="SSF47413">
    <property type="entry name" value="lambda repressor-like DNA-binding domains"/>
    <property type="match status" value="1"/>
</dbReference>
<sequence length="283" mass="31874">MPPTNSPTLRQRRLGTELRKLREHAGLTSTEAAQRLGLQQARLSMIEAGRYPVSADRVHAIALTYTCPDDSHVGALAAMTGRRVRGWWDEYRDHLPPDLIDLAELEYHATALRVALAIHIPALLQTPDHTRAMLREAVPTFRPHEIEHRLSHRIKRQTALHRDNPPPYTALLHEAALHIQYGGPNIARAQLSHLLDLNEEDHITIRIIPYSCSGFPGNGQTINYVHGTTPHLDTVQLDTHHGCDFLDAQAQLTKYRTILDRMEAVALEPSASRHLITNIIRSL</sequence>
<reference evidence="2 3" key="1">
    <citation type="submission" date="2015-10" db="EMBL/GenBank/DDBJ databases">
        <title>Draft genome sequence of Streptomyces sp. RV15, isolated from a marine sponge.</title>
        <authorList>
            <person name="Ruckert C."/>
            <person name="Abdelmohsen U.R."/>
            <person name="Winkler A."/>
            <person name="Hentschel U."/>
            <person name="Kalinowski J."/>
            <person name="Kampfer P."/>
            <person name="Glaeser S."/>
        </authorList>
    </citation>
    <scope>NUCLEOTIDE SEQUENCE [LARGE SCALE GENOMIC DNA]</scope>
    <source>
        <strain evidence="2 3">RV15</strain>
    </source>
</reference>
<dbReference type="InterPro" id="IPR001387">
    <property type="entry name" value="Cro/C1-type_HTH"/>
</dbReference>
<accession>A0A117S183</accession>
<dbReference type="Pfam" id="PF19054">
    <property type="entry name" value="DUF5753"/>
    <property type="match status" value="1"/>
</dbReference>
<name>A0A117S183_9ACTN</name>
<keyword evidence="2" id="KW-0238">DNA-binding</keyword>
<evidence type="ECO:0000313" key="2">
    <source>
        <dbReference type="EMBL" id="KUO20732.1"/>
    </source>
</evidence>
<protein>
    <submittedName>
        <fullName evidence="2">DNA-binding protein</fullName>
    </submittedName>
</protein>
<dbReference type="GO" id="GO:0003677">
    <property type="term" value="F:DNA binding"/>
    <property type="evidence" value="ECO:0007669"/>
    <property type="project" value="UniProtKB-KW"/>
</dbReference>
<dbReference type="InterPro" id="IPR043917">
    <property type="entry name" value="DUF5753"/>
</dbReference>
<dbReference type="CDD" id="cd00093">
    <property type="entry name" value="HTH_XRE"/>
    <property type="match status" value="1"/>
</dbReference>
<comment type="caution">
    <text evidence="2">The sequence shown here is derived from an EMBL/GenBank/DDBJ whole genome shotgun (WGS) entry which is preliminary data.</text>
</comment>